<dbReference type="WBParaSite" id="ALUE_0002144701-mRNA-1">
    <property type="protein sequence ID" value="ALUE_0002144701-mRNA-1"/>
    <property type="gene ID" value="ALUE_0002144701"/>
</dbReference>
<protein>
    <submittedName>
        <fullName evidence="2">Symplekin_C domain-containing protein</fullName>
    </submittedName>
</protein>
<reference evidence="2" key="1">
    <citation type="submission" date="2017-02" db="UniProtKB">
        <authorList>
            <consortium name="WormBaseParasite"/>
        </authorList>
    </citation>
    <scope>IDENTIFICATION</scope>
</reference>
<name>A0A0M3IRR9_ASCLU</name>
<evidence type="ECO:0000313" key="1">
    <source>
        <dbReference type="Proteomes" id="UP000036681"/>
    </source>
</evidence>
<evidence type="ECO:0000313" key="2">
    <source>
        <dbReference type="WBParaSite" id="ALUE_0002144701-mRNA-1"/>
    </source>
</evidence>
<keyword evidence="1" id="KW-1185">Reference proteome</keyword>
<organism evidence="1 2">
    <name type="scientific">Ascaris lumbricoides</name>
    <name type="common">Giant roundworm</name>
    <dbReference type="NCBI Taxonomy" id="6252"/>
    <lineage>
        <taxon>Eukaryota</taxon>
        <taxon>Metazoa</taxon>
        <taxon>Ecdysozoa</taxon>
        <taxon>Nematoda</taxon>
        <taxon>Chromadorea</taxon>
        <taxon>Rhabditida</taxon>
        <taxon>Spirurina</taxon>
        <taxon>Ascaridomorpha</taxon>
        <taxon>Ascaridoidea</taxon>
        <taxon>Ascarididae</taxon>
        <taxon>Ascaris</taxon>
    </lineage>
</organism>
<accession>A0A0M3IRR9</accession>
<sequence>MVLTVKEVEMELFFKFQKTFLSLLSSYLTENPSKSPKLLLSKLQDAACRYPTSTAILERFISQCQFGLNIIPLRRFLSEDIKGQESLDGRGGRRGSQ</sequence>
<proteinExistence type="predicted"/>
<dbReference type="AlphaFoldDB" id="A0A0M3IRR9"/>
<dbReference type="Proteomes" id="UP000036681">
    <property type="component" value="Unplaced"/>
</dbReference>